<dbReference type="InterPro" id="IPR007939">
    <property type="entry name" value="Cu-R_B_prcur"/>
</dbReference>
<protein>
    <submittedName>
        <fullName evidence="3">Copper resistance protein B</fullName>
    </submittedName>
</protein>
<dbReference type="Proteomes" id="UP000241788">
    <property type="component" value="Unassembled WGS sequence"/>
</dbReference>
<dbReference type="Pfam" id="PF05275">
    <property type="entry name" value="CopB"/>
    <property type="match status" value="1"/>
</dbReference>
<dbReference type="AlphaFoldDB" id="A0A1N6WL81"/>
<dbReference type="GO" id="GO:0005507">
    <property type="term" value="F:copper ion binding"/>
    <property type="evidence" value="ECO:0007669"/>
    <property type="project" value="InterPro"/>
</dbReference>
<evidence type="ECO:0000256" key="2">
    <source>
        <dbReference type="SAM" id="SignalP"/>
    </source>
</evidence>
<dbReference type="RefSeq" id="WP_076587903.1">
    <property type="nucleotide sequence ID" value="NZ_FTLW01000004.1"/>
</dbReference>
<gene>
    <name evidence="3" type="ORF">SAMN05421546_2097</name>
</gene>
<reference evidence="4" key="1">
    <citation type="submission" date="2017-01" db="EMBL/GenBank/DDBJ databases">
        <authorList>
            <person name="Varghese N."/>
            <person name="Submissions S."/>
        </authorList>
    </citation>
    <scope>NUCLEOTIDE SEQUENCE [LARGE SCALE GENOMIC DNA]</scope>
    <source>
        <strain evidence="4">UM1</strain>
    </source>
</reference>
<evidence type="ECO:0000256" key="1">
    <source>
        <dbReference type="SAM" id="MobiDB-lite"/>
    </source>
</evidence>
<dbReference type="GO" id="GO:0006878">
    <property type="term" value="P:intracellular copper ion homeostasis"/>
    <property type="evidence" value="ECO:0007669"/>
    <property type="project" value="InterPro"/>
</dbReference>
<feature type="chain" id="PRO_5012794571" evidence="2">
    <location>
        <begin position="20"/>
        <end position="290"/>
    </location>
</feature>
<dbReference type="GO" id="GO:0009279">
    <property type="term" value="C:cell outer membrane"/>
    <property type="evidence" value="ECO:0007669"/>
    <property type="project" value="InterPro"/>
</dbReference>
<keyword evidence="2" id="KW-0732">Signal</keyword>
<accession>A0A1N6WL81</accession>
<feature type="region of interest" description="Disordered" evidence="1">
    <location>
        <begin position="20"/>
        <end position="44"/>
    </location>
</feature>
<organism evidence="3 4">
    <name type="scientific">Solilutibacter tolerans</name>
    <dbReference type="NCBI Taxonomy" id="1604334"/>
    <lineage>
        <taxon>Bacteria</taxon>
        <taxon>Pseudomonadati</taxon>
        <taxon>Pseudomonadota</taxon>
        <taxon>Gammaproteobacteria</taxon>
        <taxon>Lysobacterales</taxon>
        <taxon>Lysobacteraceae</taxon>
        <taxon>Solilutibacter</taxon>
    </lineage>
</organism>
<proteinExistence type="predicted"/>
<sequence>MSHPYAFALLALIALPAHAQHAGHEHSQQPTQTTEADEHADHASHMPKEALPLPDFIRSPTPQDMAAAFPDLHGMDMSDHMVEDPWITTLTVDRLERDLGDDPATGWAVQAWSGKSHNRLWLESEGERDAHGSHGHIRASWGHATGPWWNRMVGWRRDFGGGVQRDWVGVGVHGHAPYKFDVEATAFVGASGRALLEGKASYDVLLTNRLILQPEAGIAIHAKDDAKMGVGQGVSELHGGLRLRYEFRREFAPYIGWRYARSFGNTADMRETEGEAVSEHQWVAGIRFWF</sequence>
<feature type="signal peptide" evidence="2">
    <location>
        <begin position="1"/>
        <end position="19"/>
    </location>
</feature>
<dbReference type="STRING" id="1604334.SAMN05421546_2097"/>
<evidence type="ECO:0000313" key="3">
    <source>
        <dbReference type="EMBL" id="SIQ90814.1"/>
    </source>
</evidence>
<keyword evidence="4" id="KW-1185">Reference proteome</keyword>
<name>A0A1N6WL81_9GAMM</name>
<dbReference type="EMBL" id="FTLW01000004">
    <property type="protein sequence ID" value="SIQ90814.1"/>
    <property type="molecule type" value="Genomic_DNA"/>
</dbReference>
<evidence type="ECO:0000313" key="4">
    <source>
        <dbReference type="Proteomes" id="UP000241788"/>
    </source>
</evidence>